<proteinExistence type="predicted"/>
<protein>
    <submittedName>
        <fullName evidence="1">Uncharacterized protein</fullName>
    </submittedName>
</protein>
<gene>
    <name evidence="1" type="ORF">A3E44_01770</name>
</gene>
<sequence length="68" mass="7135">MIHGPEEIEVLSPLDEFLESLSEEDAADVNEAVLGARGRGVSDKEIFAALTGEVEAGRSPVGEPEPTA</sequence>
<reference evidence="1 2" key="1">
    <citation type="journal article" date="2016" name="Nat. Commun.">
        <title>Thousands of microbial genomes shed light on interconnected biogeochemical processes in an aquifer system.</title>
        <authorList>
            <person name="Anantharaman K."/>
            <person name="Brown C.T."/>
            <person name="Hug L.A."/>
            <person name="Sharon I."/>
            <person name="Castelle C.J."/>
            <person name="Probst A.J."/>
            <person name="Thomas B.C."/>
            <person name="Singh A."/>
            <person name="Wilkins M.J."/>
            <person name="Karaoz U."/>
            <person name="Brodie E.L."/>
            <person name="Williams K.H."/>
            <person name="Hubbard S.S."/>
            <person name="Banfield J.F."/>
        </authorList>
    </citation>
    <scope>NUCLEOTIDE SEQUENCE [LARGE SCALE GENOMIC DNA]</scope>
</reference>
<dbReference type="AlphaFoldDB" id="A0A1F8AUF4"/>
<comment type="caution">
    <text evidence="1">The sequence shown here is derived from an EMBL/GenBank/DDBJ whole genome shotgun (WGS) entry which is preliminary data.</text>
</comment>
<dbReference type="Proteomes" id="UP000178603">
    <property type="component" value="Unassembled WGS sequence"/>
</dbReference>
<organism evidence="1 2">
    <name type="scientific">Candidatus Woesebacteria bacterium RIFCSPHIGHO2_12_FULL_41_24</name>
    <dbReference type="NCBI Taxonomy" id="1802510"/>
    <lineage>
        <taxon>Bacteria</taxon>
        <taxon>Candidatus Woeseibacteriota</taxon>
    </lineage>
</organism>
<dbReference type="EMBL" id="MGGW01000009">
    <property type="protein sequence ID" value="OGM54865.1"/>
    <property type="molecule type" value="Genomic_DNA"/>
</dbReference>
<evidence type="ECO:0000313" key="1">
    <source>
        <dbReference type="EMBL" id="OGM54865.1"/>
    </source>
</evidence>
<name>A0A1F8AUF4_9BACT</name>
<accession>A0A1F8AUF4</accession>
<evidence type="ECO:0000313" key="2">
    <source>
        <dbReference type="Proteomes" id="UP000178603"/>
    </source>
</evidence>